<dbReference type="InterPro" id="IPR045332">
    <property type="entry name" value="ARMET_N"/>
</dbReference>
<dbReference type="InterPro" id="IPR019345">
    <property type="entry name" value="ARMET_C"/>
</dbReference>
<dbReference type="CDD" id="cd08959">
    <property type="entry name" value="ArfGap_ArfGap1_like"/>
    <property type="match status" value="1"/>
</dbReference>
<dbReference type="OrthoDB" id="10266696at2759"/>
<dbReference type="Gene3D" id="1.10.720.30">
    <property type="entry name" value="SAP domain"/>
    <property type="match status" value="1"/>
</dbReference>
<evidence type="ECO:0000256" key="3">
    <source>
        <dbReference type="ARBA" id="ARBA00022468"/>
    </source>
</evidence>
<evidence type="ECO:0000313" key="14">
    <source>
        <dbReference type="Proteomes" id="UP000052943"/>
    </source>
</evidence>
<comment type="caution">
    <text evidence="13">The sequence shown here is derived from an EMBL/GenBank/DDBJ whole genome shotgun (WGS) entry which is preliminary data.</text>
</comment>
<keyword evidence="4" id="KW-0964">Secreted</keyword>
<dbReference type="GO" id="GO:0005576">
    <property type="term" value="C:extracellular region"/>
    <property type="evidence" value="ECO:0007669"/>
    <property type="project" value="UniProtKB-SubCell"/>
</dbReference>
<evidence type="ECO:0000256" key="4">
    <source>
        <dbReference type="ARBA" id="ARBA00022525"/>
    </source>
</evidence>
<dbReference type="InterPro" id="IPR001164">
    <property type="entry name" value="ArfGAP_dom"/>
</dbReference>
<feature type="region of interest" description="Disordered" evidence="11">
    <location>
        <begin position="258"/>
        <end position="292"/>
    </location>
</feature>
<dbReference type="SUPFAM" id="SSF57863">
    <property type="entry name" value="ArfGap/RecO-like zinc finger"/>
    <property type="match status" value="1"/>
</dbReference>
<dbReference type="Gene3D" id="1.10.225.10">
    <property type="entry name" value="Saposin-like"/>
    <property type="match status" value="1"/>
</dbReference>
<evidence type="ECO:0000259" key="12">
    <source>
        <dbReference type="PROSITE" id="PS50115"/>
    </source>
</evidence>
<dbReference type="EMBL" id="LNFO01005986">
    <property type="protein sequence ID" value="KUF75715.1"/>
    <property type="molecule type" value="Genomic_DNA"/>
</dbReference>
<dbReference type="Pfam" id="PF10208">
    <property type="entry name" value="ARMET_C"/>
    <property type="match status" value="1"/>
</dbReference>
<comment type="similarity">
    <text evidence="2">Belongs to the ARMET family.</text>
</comment>
<dbReference type="SMART" id="SM00105">
    <property type="entry name" value="ArfGap"/>
    <property type="match status" value="1"/>
</dbReference>
<evidence type="ECO:0000256" key="2">
    <source>
        <dbReference type="ARBA" id="ARBA00005617"/>
    </source>
</evidence>
<evidence type="ECO:0000256" key="6">
    <source>
        <dbReference type="ARBA" id="ARBA00022729"/>
    </source>
</evidence>
<sequence length="576" mass="63542">MSSPLVYVPTQVRDAWFQKLRSSVANKGCFDCNKRHPTWATVTYGVFICLDCSGYHRRLGVHLSFVRSIDMDEWTEDQLKTMSEGGNAEARKFFKQYGAAEMTSIEAKYNSKAAQLYKIALAKKVKASKLQIVAPVAEEETHDNDIDGLEALVKHVEIKSEANNAAAVHGHLQPVSGSVYSAVGVVECQPSSSTTRSEGWRGDEAGHYEYYTTEHTEQGKTYRTELFFVLSVLNRRGFAKATRLGATKLSTGGKATRLGATKLSTGDDFDFDDIPFENPPPPPPTAEELSTEKQIKDDEALARALQEAEEERTSAVATPAPATYQPAPVQTQTLDKYKNAKSISSDNFFGGEAVQADSTHLARFQGSQSISSDAFYGNNSRGRSASGELTDEAAYQLQLMKDNMANKAAKRVVLLALVALVLGTAPAVQADDKECEVCVKVIDDLKTTYAQLQEENPKGKSQALAEKAVTKHCGKKLSTKDNKLCYNLEPLKKDVARQVSFKKDTLKICKSLEKKNPDFCSMRYPVKTDANTDYSKMRVKQLRKILAERGVECVGCVEKSDFIAKIKDTESLHTEL</sequence>
<keyword evidence="5" id="KW-0479">Metal-binding</keyword>
<dbReference type="Pfam" id="PF20145">
    <property type="entry name" value="ARMET_N"/>
    <property type="match status" value="1"/>
</dbReference>
<dbReference type="PRINTS" id="PR00405">
    <property type="entry name" value="REVINTRACTNG"/>
</dbReference>
<evidence type="ECO:0000256" key="9">
    <source>
        <dbReference type="ARBA" id="ARBA00023157"/>
    </source>
</evidence>
<evidence type="ECO:0000256" key="1">
    <source>
        <dbReference type="ARBA" id="ARBA00004613"/>
    </source>
</evidence>
<dbReference type="SUPFAM" id="SSF68906">
    <property type="entry name" value="SAP domain"/>
    <property type="match status" value="1"/>
</dbReference>
<comment type="subcellular location">
    <subcellularLocation>
        <location evidence="1">Secreted</location>
    </subcellularLocation>
</comment>
<gene>
    <name evidence="13" type="ORF">AM587_10008046</name>
</gene>
<dbReference type="GO" id="GO:0000139">
    <property type="term" value="C:Golgi membrane"/>
    <property type="evidence" value="ECO:0007669"/>
    <property type="project" value="GOC"/>
</dbReference>
<keyword evidence="7 10" id="KW-0863">Zinc-finger</keyword>
<keyword evidence="6" id="KW-0732">Signal</keyword>
<keyword evidence="3" id="KW-0343">GTPase activation</keyword>
<dbReference type="PANTHER" id="PTHR45686:SF4">
    <property type="entry name" value="ADP-RIBOSYLATION FACTOR GTPASE ACTIVATING PROTEIN 3, ISOFORM H"/>
    <property type="match status" value="1"/>
</dbReference>
<dbReference type="STRING" id="4790.A0A0W8BV58"/>
<dbReference type="InterPro" id="IPR038508">
    <property type="entry name" value="ArfGAP_dom_sf"/>
</dbReference>
<evidence type="ECO:0000256" key="11">
    <source>
        <dbReference type="SAM" id="MobiDB-lite"/>
    </source>
</evidence>
<keyword evidence="9" id="KW-1015">Disulfide bond</keyword>
<proteinExistence type="inferred from homology"/>
<evidence type="ECO:0000256" key="10">
    <source>
        <dbReference type="PROSITE-ProRule" id="PRU00288"/>
    </source>
</evidence>
<dbReference type="GO" id="GO:0005096">
    <property type="term" value="F:GTPase activator activity"/>
    <property type="evidence" value="ECO:0007669"/>
    <property type="project" value="UniProtKB-KW"/>
</dbReference>
<dbReference type="GO" id="GO:0048205">
    <property type="term" value="P:COPI coating of Golgi vesicle"/>
    <property type="evidence" value="ECO:0007669"/>
    <property type="project" value="TreeGrafter"/>
</dbReference>
<dbReference type="InterPro" id="IPR036361">
    <property type="entry name" value="SAP_dom_sf"/>
</dbReference>
<keyword evidence="8" id="KW-0862">Zinc</keyword>
<reference evidence="13 14" key="1">
    <citation type="submission" date="2015-11" db="EMBL/GenBank/DDBJ databases">
        <title>Genomes and virulence difference between two physiological races of Phytophthora nicotianae.</title>
        <authorList>
            <person name="Liu H."/>
            <person name="Ma X."/>
            <person name="Yu H."/>
            <person name="Fang D."/>
            <person name="Li Y."/>
            <person name="Wang X."/>
            <person name="Wang W."/>
            <person name="Dong Y."/>
            <person name="Xiao B."/>
        </authorList>
    </citation>
    <scope>NUCLEOTIDE SEQUENCE [LARGE SCALE GENOMIC DNA]</scope>
    <source>
        <strain evidence="14">race 0</strain>
    </source>
</reference>
<evidence type="ECO:0000256" key="5">
    <source>
        <dbReference type="ARBA" id="ARBA00022723"/>
    </source>
</evidence>
<dbReference type="PROSITE" id="PS50115">
    <property type="entry name" value="ARFGAP"/>
    <property type="match status" value="1"/>
</dbReference>
<dbReference type="Gene3D" id="1.10.220.150">
    <property type="entry name" value="Arf GTPase activating protein"/>
    <property type="match status" value="1"/>
</dbReference>
<evidence type="ECO:0000256" key="7">
    <source>
        <dbReference type="ARBA" id="ARBA00022771"/>
    </source>
</evidence>
<feature type="domain" description="Arf-GAP" evidence="12">
    <location>
        <begin position="14"/>
        <end position="118"/>
    </location>
</feature>
<dbReference type="Pfam" id="PF01412">
    <property type="entry name" value="ArfGap"/>
    <property type="match status" value="1"/>
</dbReference>
<name>A0A0W8BV58_PHYNI</name>
<dbReference type="InterPro" id="IPR037278">
    <property type="entry name" value="ARFGAP/RecO"/>
</dbReference>
<dbReference type="GO" id="GO:0008270">
    <property type="term" value="F:zinc ion binding"/>
    <property type="evidence" value="ECO:0007669"/>
    <property type="project" value="UniProtKB-KW"/>
</dbReference>
<feature type="compositionally biased region" description="Low complexity" evidence="11">
    <location>
        <begin position="315"/>
        <end position="328"/>
    </location>
</feature>
<evidence type="ECO:0000256" key="8">
    <source>
        <dbReference type="ARBA" id="ARBA00022833"/>
    </source>
</evidence>
<dbReference type="Proteomes" id="UP000052943">
    <property type="component" value="Unassembled WGS sequence"/>
</dbReference>
<evidence type="ECO:0000313" key="13">
    <source>
        <dbReference type="EMBL" id="KUF75715.1"/>
    </source>
</evidence>
<feature type="region of interest" description="Disordered" evidence="11">
    <location>
        <begin position="305"/>
        <end position="328"/>
    </location>
</feature>
<protein>
    <submittedName>
        <fullName evidence="13">ADP-ribosylation factor GTPase-activating protein AGD10</fullName>
    </submittedName>
</protein>
<dbReference type="FunFam" id="1.10.220.150:FF:000004">
    <property type="entry name" value="Putative ADP-ribosylation factor GTPase-activating protein 2"/>
    <property type="match status" value="1"/>
</dbReference>
<dbReference type="PANTHER" id="PTHR45686">
    <property type="entry name" value="ADP-RIBOSYLATION FACTOR GTPASE ACTIVATING PROTEIN 3, ISOFORM H-RELATED"/>
    <property type="match status" value="1"/>
</dbReference>
<organism evidence="13 14">
    <name type="scientific">Phytophthora nicotianae</name>
    <name type="common">Potato buckeye rot agent</name>
    <name type="synonym">Phytophthora parasitica</name>
    <dbReference type="NCBI Taxonomy" id="4792"/>
    <lineage>
        <taxon>Eukaryota</taxon>
        <taxon>Sar</taxon>
        <taxon>Stramenopiles</taxon>
        <taxon>Oomycota</taxon>
        <taxon>Peronosporomycetes</taxon>
        <taxon>Peronosporales</taxon>
        <taxon>Peronosporaceae</taxon>
        <taxon>Phytophthora</taxon>
    </lineage>
</organism>
<dbReference type="AlphaFoldDB" id="A0A0W8BV58"/>
<accession>A0A0W8BV58</accession>